<sequence>MPSTPDRSKAGRGAIHGHVLAGELAEVSSVKDLVRDPDRPPRNDKPPQTENSLQGNQSGEKRGRRHDERGNDNSRSRVSMIIGGSQYCSDTVSAIKAYQRKAETSKNSLTWIEVHGLAGLRIHMIRVDSLDSDDGNLLVGIYHEHKRAVRVVGELVEATSQLYQLEGSRWNLK</sequence>
<dbReference type="EMBL" id="QGKX02001290">
    <property type="protein sequence ID" value="KAF3538800.1"/>
    <property type="molecule type" value="Genomic_DNA"/>
</dbReference>
<feature type="compositionally biased region" description="Basic and acidic residues" evidence="1">
    <location>
        <begin position="32"/>
        <end position="47"/>
    </location>
</feature>
<feature type="compositionally biased region" description="Basic and acidic residues" evidence="1">
    <location>
        <begin position="59"/>
        <end position="75"/>
    </location>
</feature>
<name>A0A8S9QBS9_BRACR</name>
<feature type="compositionally biased region" description="Polar residues" evidence="1">
    <location>
        <begin position="48"/>
        <end position="58"/>
    </location>
</feature>
<accession>A0A8S9QBS9</accession>
<evidence type="ECO:0000313" key="2">
    <source>
        <dbReference type="EMBL" id="KAF3538800.1"/>
    </source>
</evidence>
<gene>
    <name evidence="2" type="ORF">F2Q69_00023271</name>
</gene>
<feature type="region of interest" description="Disordered" evidence="1">
    <location>
        <begin position="1"/>
        <end position="77"/>
    </location>
</feature>
<evidence type="ECO:0000256" key="1">
    <source>
        <dbReference type="SAM" id="MobiDB-lite"/>
    </source>
</evidence>
<reference evidence="2" key="1">
    <citation type="submission" date="2019-12" db="EMBL/GenBank/DDBJ databases">
        <title>Genome sequencing and annotation of Brassica cretica.</title>
        <authorList>
            <person name="Studholme D.J."/>
            <person name="Sarris P."/>
        </authorList>
    </citation>
    <scope>NUCLEOTIDE SEQUENCE</scope>
    <source>
        <strain evidence="2">PFS-109/04</strain>
        <tissue evidence="2">Leaf</tissue>
    </source>
</reference>
<evidence type="ECO:0000313" key="3">
    <source>
        <dbReference type="Proteomes" id="UP000712600"/>
    </source>
</evidence>
<dbReference type="Proteomes" id="UP000712600">
    <property type="component" value="Unassembled WGS sequence"/>
</dbReference>
<organism evidence="2 3">
    <name type="scientific">Brassica cretica</name>
    <name type="common">Mustard</name>
    <dbReference type="NCBI Taxonomy" id="69181"/>
    <lineage>
        <taxon>Eukaryota</taxon>
        <taxon>Viridiplantae</taxon>
        <taxon>Streptophyta</taxon>
        <taxon>Embryophyta</taxon>
        <taxon>Tracheophyta</taxon>
        <taxon>Spermatophyta</taxon>
        <taxon>Magnoliopsida</taxon>
        <taxon>eudicotyledons</taxon>
        <taxon>Gunneridae</taxon>
        <taxon>Pentapetalae</taxon>
        <taxon>rosids</taxon>
        <taxon>malvids</taxon>
        <taxon>Brassicales</taxon>
        <taxon>Brassicaceae</taxon>
        <taxon>Brassiceae</taxon>
        <taxon>Brassica</taxon>
    </lineage>
</organism>
<comment type="caution">
    <text evidence="2">The sequence shown here is derived from an EMBL/GenBank/DDBJ whole genome shotgun (WGS) entry which is preliminary data.</text>
</comment>
<proteinExistence type="predicted"/>
<protein>
    <submittedName>
        <fullName evidence="2">Uncharacterized protein</fullName>
    </submittedName>
</protein>
<dbReference type="AlphaFoldDB" id="A0A8S9QBS9"/>